<evidence type="ECO:0000256" key="4">
    <source>
        <dbReference type="SAM" id="Phobius"/>
    </source>
</evidence>
<dbReference type="SUPFAM" id="SSF52799">
    <property type="entry name" value="(Phosphotyrosine protein) phosphatases II"/>
    <property type="match status" value="1"/>
</dbReference>
<feature type="domain" description="Tyrosine specific protein phosphatases" evidence="6">
    <location>
        <begin position="166"/>
        <end position="235"/>
    </location>
</feature>
<feature type="region of interest" description="Disordered" evidence="3">
    <location>
        <begin position="292"/>
        <end position="349"/>
    </location>
</feature>
<keyword evidence="5" id="KW-0732">Signal</keyword>
<dbReference type="InterPro" id="IPR029021">
    <property type="entry name" value="Prot-tyrosine_phosphatase-like"/>
</dbReference>
<feature type="chain" id="PRO_5032715286" description="Tyrosine specific protein phosphatases domain-containing protein" evidence="5">
    <location>
        <begin position="18"/>
        <end position="377"/>
    </location>
</feature>
<feature type="signal peptide" evidence="5">
    <location>
        <begin position="1"/>
        <end position="17"/>
    </location>
</feature>
<evidence type="ECO:0000259" key="6">
    <source>
        <dbReference type="PROSITE" id="PS50056"/>
    </source>
</evidence>
<dbReference type="InterPro" id="IPR020422">
    <property type="entry name" value="TYR_PHOSPHATASE_DUAL_dom"/>
</dbReference>
<evidence type="ECO:0000256" key="3">
    <source>
        <dbReference type="SAM" id="MobiDB-lite"/>
    </source>
</evidence>
<keyword evidence="4" id="KW-1133">Transmembrane helix</keyword>
<keyword evidence="4" id="KW-0812">Transmembrane</keyword>
<proteinExistence type="predicted"/>
<dbReference type="PANTHER" id="PTHR47216:SF4">
    <property type="entry name" value="OS01G0859400 PROTEIN"/>
    <property type="match status" value="1"/>
</dbReference>
<dbReference type="PANTHER" id="PTHR47216">
    <property type="match status" value="1"/>
</dbReference>
<dbReference type="InterPro" id="IPR016130">
    <property type="entry name" value="Tyr_Pase_AS"/>
</dbReference>
<evidence type="ECO:0000256" key="2">
    <source>
        <dbReference type="ARBA" id="ARBA00022912"/>
    </source>
</evidence>
<feature type="transmembrane region" description="Helical" evidence="4">
    <location>
        <begin position="39"/>
        <end position="64"/>
    </location>
</feature>
<dbReference type="PROSITE" id="PS50056">
    <property type="entry name" value="TYR_PHOSPHATASE_2"/>
    <property type="match status" value="1"/>
</dbReference>
<keyword evidence="2" id="KW-0904">Protein phosphatase</keyword>
<dbReference type="AlphaFoldDB" id="A0A836B0Z8"/>
<dbReference type="EMBL" id="JAEHOC010000002">
    <property type="protein sequence ID" value="KAG2444456.1"/>
    <property type="molecule type" value="Genomic_DNA"/>
</dbReference>
<comment type="caution">
    <text evidence="7">The sequence shown here is derived from an EMBL/GenBank/DDBJ whole genome shotgun (WGS) entry which is preliminary data.</text>
</comment>
<dbReference type="Proteomes" id="UP000650467">
    <property type="component" value="Unassembled WGS sequence"/>
</dbReference>
<dbReference type="Gene3D" id="3.90.190.10">
    <property type="entry name" value="Protein tyrosine phosphatase superfamily"/>
    <property type="match status" value="1"/>
</dbReference>
<feature type="compositionally biased region" description="Low complexity" evidence="3">
    <location>
        <begin position="331"/>
        <end position="349"/>
    </location>
</feature>
<reference evidence="7" key="1">
    <citation type="journal article" date="2020" name="bioRxiv">
        <title>Comparative genomics of Chlamydomonas.</title>
        <authorList>
            <person name="Craig R.J."/>
            <person name="Hasan A.R."/>
            <person name="Ness R.W."/>
            <person name="Keightley P.D."/>
        </authorList>
    </citation>
    <scope>NUCLEOTIDE SEQUENCE</scope>
    <source>
        <strain evidence="7">SAG 7.73</strain>
    </source>
</reference>
<dbReference type="SMART" id="SM00195">
    <property type="entry name" value="DSPc"/>
    <property type="match status" value="1"/>
</dbReference>
<keyword evidence="1" id="KW-0378">Hydrolase</keyword>
<dbReference type="OrthoDB" id="1890923at2759"/>
<accession>A0A836B0Z8</accession>
<evidence type="ECO:0000313" key="7">
    <source>
        <dbReference type="EMBL" id="KAG2444456.1"/>
    </source>
</evidence>
<dbReference type="InterPro" id="IPR000340">
    <property type="entry name" value="Dual-sp_phosphatase_cat-dom"/>
</dbReference>
<dbReference type="Pfam" id="PF00782">
    <property type="entry name" value="DSPc"/>
    <property type="match status" value="1"/>
</dbReference>
<keyword evidence="4" id="KW-0472">Membrane</keyword>
<dbReference type="PROSITE" id="PS00383">
    <property type="entry name" value="TYR_PHOSPHATASE_1"/>
    <property type="match status" value="1"/>
</dbReference>
<evidence type="ECO:0000256" key="1">
    <source>
        <dbReference type="ARBA" id="ARBA00022801"/>
    </source>
</evidence>
<name>A0A836B0Z8_CHLIN</name>
<feature type="compositionally biased region" description="Gly residues" evidence="3">
    <location>
        <begin position="319"/>
        <end position="330"/>
    </location>
</feature>
<evidence type="ECO:0000313" key="8">
    <source>
        <dbReference type="Proteomes" id="UP000650467"/>
    </source>
</evidence>
<gene>
    <name evidence="7" type="ORF">HXX76_001209</name>
</gene>
<organism evidence="7 8">
    <name type="scientific">Chlamydomonas incerta</name>
    <dbReference type="NCBI Taxonomy" id="51695"/>
    <lineage>
        <taxon>Eukaryota</taxon>
        <taxon>Viridiplantae</taxon>
        <taxon>Chlorophyta</taxon>
        <taxon>core chlorophytes</taxon>
        <taxon>Chlorophyceae</taxon>
        <taxon>CS clade</taxon>
        <taxon>Chlamydomonadales</taxon>
        <taxon>Chlamydomonadaceae</taxon>
        <taxon>Chlamydomonas</taxon>
    </lineage>
</organism>
<dbReference type="InterPro" id="IPR000387">
    <property type="entry name" value="Tyr_Pase_dom"/>
</dbReference>
<sequence length="377" mass="38690">MAHLSPIVFTCATVAAALTLLVARKWQPSGPGAARDVRGLLVLALAYSSGVGYMVAAAASDLLARKSTPLMGKNLGGSIHPLSWVLMLPYHLGLRVKLGLQRLVSTEPLYNRVLPGWYIGGWPWSAGELPAEVPSVLDCTCELPRTAHRHRYCCLPIWDTQVPTTPQLERGVAFAVAERALGKSVYVHCAHGHGRSALLLIACLLEAGQVSSWEEGLALLQSVRPKVKLNVRQRLALEAWVQRRFGSLLQMQPLSQALGQAHSHGHSHGVAAAADDAAVAVATALERPASAVHRSGLSVGSSSGGNSGGVPHLVSEAVGAGGSAGGGGGSHSPMAHGHGHGASAAAAAGMGSGASSAGVLADVTLTGGDEPTGKKLS</sequence>
<protein>
    <recommendedName>
        <fullName evidence="6">Tyrosine specific protein phosphatases domain-containing protein</fullName>
    </recommendedName>
</protein>
<evidence type="ECO:0000256" key="5">
    <source>
        <dbReference type="SAM" id="SignalP"/>
    </source>
</evidence>
<dbReference type="GO" id="GO:0004721">
    <property type="term" value="F:phosphoprotein phosphatase activity"/>
    <property type="evidence" value="ECO:0007669"/>
    <property type="project" value="UniProtKB-KW"/>
</dbReference>
<keyword evidence="8" id="KW-1185">Reference proteome</keyword>
<dbReference type="CDD" id="cd14527">
    <property type="entry name" value="DSP_bac"/>
    <property type="match status" value="1"/>
</dbReference>